<dbReference type="HOGENOM" id="CLU_2553714_0_0_9"/>
<keyword evidence="2" id="KW-1185">Reference proteome</keyword>
<organism evidence="1 2">
    <name type="scientific">Jeotgalibacillus malaysiensis</name>
    <dbReference type="NCBI Taxonomy" id="1508404"/>
    <lineage>
        <taxon>Bacteria</taxon>
        <taxon>Bacillati</taxon>
        <taxon>Bacillota</taxon>
        <taxon>Bacilli</taxon>
        <taxon>Bacillales</taxon>
        <taxon>Caryophanaceae</taxon>
        <taxon>Jeotgalibacillus</taxon>
    </lineage>
</organism>
<dbReference type="EMBL" id="CP009417">
    <property type="protein sequence ID" value="AJD93706.1"/>
    <property type="molecule type" value="Genomic_DNA"/>
</dbReference>
<accession>A0A0B5AUF7</accession>
<gene>
    <name evidence="1" type="ORF">JMA_43890</name>
</gene>
<protein>
    <submittedName>
        <fullName evidence="1">Uncharacterized protein</fullName>
    </submittedName>
</protein>
<name>A0A0B5AUF7_9BACL</name>
<dbReference type="BioCyc" id="JESP1508404:G14D9-13712-MONOMER"/>
<reference evidence="1 2" key="1">
    <citation type="submission" date="2014-08" db="EMBL/GenBank/DDBJ databases">
        <title>Complete genome of a marine bacteria Jeotgalibacillus malaysiensis.</title>
        <authorList>
            <person name="Yaakop A.S."/>
            <person name="Chan K.-G."/>
            <person name="Goh K.M."/>
        </authorList>
    </citation>
    <scope>NUCLEOTIDE SEQUENCE [LARGE SCALE GENOMIC DNA]</scope>
    <source>
        <strain evidence="1 2">D5</strain>
        <plasmid evidence="2">Plasmid</plasmid>
    </source>
</reference>
<geneLocation type="plasmid" evidence="2"/>
<sequence>MAKSNEQKCIEAVTKKIQNSEYNTVTMKGVRNLSRADLESVVMYAEFFARGDYSSLMKPVGNVKALLDAFGVKTESDFSYSW</sequence>
<evidence type="ECO:0000313" key="2">
    <source>
        <dbReference type="Proteomes" id="UP000031449"/>
    </source>
</evidence>
<dbReference type="Proteomes" id="UP000031449">
    <property type="component" value="Plasmid unnamed"/>
</dbReference>
<keyword evidence="1" id="KW-0614">Plasmid</keyword>
<evidence type="ECO:0000313" key="1">
    <source>
        <dbReference type="EMBL" id="AJD93706.1"/>
    </source>
</evidence>
<dbReference type="AlphaFoldDB" id="A0A0B5AUF7"/>
<proteinExistence type="predicted"/>
<dbReference type="KEGG" id="jeo:JMA_43890"/>